<dbReference type="EMBL" id="GL876970">
    <property type="protein sequence ID" value="KLU87480.1"/>
    <property type="molecule type" value="Genomic_DNA"/>
</dbReference>
<evidence type="ECO:0000256" key="1">
    <source>
        <dbReference type="SAM" id="MobiDB-lite"/>
    </source>
</evidence>
<organism evidence="3 4">
    <name type="scientific">Magnaporthiopsis poae (strain ATCC 64411 / 73-15)</name>
    <name type="common">Kentucky bluegrass fungus</name>
    <name type="synonym">Magnaporthe poae</name>
    <dbReference type="NCBI Taxonomy" id="644358"/>
    <lineage>
        <taxon>Eukaryota</taxon>
        <taxon>Fungi</taxon>
        <taxon>Dikarya</taxon>
        <taxon>Ascomycota</taxon>
        <taxon>Pezizomycotina</taxon>
        <taxon>Sordariomycetes</taxon>
        <taxon>Sordariomycetidae</taxon>
        <taxon>Magnaporthales</taxon>
        <taxon>Magnaporthaceae</taxon>
        <taxon>Magnaporthiopsis</taxon>
    </lineage>
</organism>
<accession>A0A0C4E252</accession>
<reference evidence="2" key="3">
    <citation type="submission" date="2011-03" db="EMBL/GenBank/DDBJ databases">
        <title>Annotation of Magnaporthe poae ATCC 64411.</title>
        <authorList>
            <person name="Ma L.-J."/>
            <person name="Dead R."/>
            <person name="Young S.K."/>
            <person name="Zeng Q."/>
            <person name="Gargeya S."/>
            <person name="Fitzgerald M."/>
            <person name="Haas B."/>
            <person name="Abouelleil A."/>
            <person name="Alvarado L."/>
            <person name="Arachchi H.M."/>
            <person name="Berlin A."/>
            <person name="Brown A."/>
            <person name="Chapman S.B."/>
            <person name="Chen Z."/>
            <person name="Dunbar C."/>
            <person name="Freedman E."/>
            <person name="Gearin G."/>
            <person name="Gellesch M."/>
            <person name="Goldberg J."/>
            <person name="Griggs A."/>
            <person name="Gujja S."/>
            <person name="Heiman D."/>
            <person name="Howarth C."/>
            <person name="Larson L."/>
            <person name="Lui A."/>
            <person name="MacDonald P.J.P."/>
            <person name="Mehta T."/>
            <person name="Montmayeur A."/>
            <person name="Murphy C."/>
            <person name="Neiman D."/>
            <person name="Pearson M."/>
            <person name="Priest M."/>
            <person name="Roberts A."/>
            <person name="Saif S."/>
            <person name="Shea T."/>
            <person name="Shenoy N."/>
            <person name="Sisk P."/>
            <person name="Stolte C."/>
            <person name="Sykes S."/>
            <person name="Yandava C."/>
            <person name="Wortman J."/>
            <person name="Nusbaum C."/>
            <person name="Birren B."/>
        </authorList>
    </citation>
    <scope>NUCLEOTIDE SEQUENCE</scope>
    <source>
        <strain evidence="2">ATCC 64411</strain>
    </source>
</reference>
<dbReference type="VEuPathDB" id="FungiDB:MAPG_06480"/>
<proteinExistence type="predicted"/>
<evidence type="ECO:0000313" key="2">
    <source>
        <dbReference type="EMBL" id="KLU87480.1"/>
    </source>
</evidence>
<feature type="region of interest" description="Disordered" evidence="1">
    <location>
        <begin position="1"/>
        <end position="101"/>
    </location>
</feature>
<evidence type="ECO:0000313" key="4">
    <source>
        <dbReference type="Proteomes" id="UP000011715"/>
    </source>
</evidence>
<dbReference type="EnsemblFungi" id="MAPG_06480T0">
    <property type="protein sequence ID" value="MAPG_06480T0"/>
    <property type="gene ID" value="MAPG_06480"/>
</dbReference>
<dbReference type="EMBL" id="ADBL01001574">
    <property type="status" value="NOT_ANNOTATED_CDS"/>
    <property type="molecule type" value="Genomic_DNA"/>
</dbReference>
<reference evidence="3" key="5">
    <citation type="submission" date="2015-06" db="UniProtKB">
        <authorList>
            <consortium name="EnsemblFungi"/>
        </authorList>
    </citation>
    <scope>IDENTIFICATION</scope>
    <source>
        <strain evidence="3">ATCC 64411</strain>
    </source>
</reference>
<dbReference type="AlphaFoldDB" id="A0A0C4E252"/>
<sequence>MTGEVGENGREPRPGWVTSSRKGAAGPTKQRERGQSGMRRARTRYMYTPTPEHVREQSPGSRPPMSPQSRAGSQAKDRREPSRAEQEAVWSTGPRPSLPVQHDERFPILSTIRPINPLLEVPLGDGQVRAAEHSTSASSASHPRRLFPARKRFQQADWMLSVEAREIAMPRSRSVWAGLMAEGQERVTLG</sequence>
<feature type="compositionally biased region" description="Basic and acidic residues" evidence="1">
    <location>
        <begin position="75"/>
        <end position="86"/>
    </location>
</feature>
<reference evidence="2" key="2">
    <citation type="submission" date="2010-05" db="EMBL/GenBank/DDBJ databases">
        <title>The Genome Sequence of Magnaporthe poae strain ATCC 64411.</title>
        <authorList>
            <consortium name="The Broad Institute Genome Sequencing Platform"/>
            <consortium name="Broad Institute Genome Sequencing Center for Infectious Disease"/>
            <person name="Ma L.-J."/>
            <person name="Dead R."/>
            <person name="Young S."/>
            <person name="Zeng Q."/>
            <person name="Koehrsen M."/>
            <person name="Alvarado L."/>
            <person name="Berlin A."/>
            <person name="Chapman S.B."/>
            <person name="Chen Z."/>
            <person name="Freedman E."/>
            <person name="Gellesch M."/>
            <person name="Goldberg J."/>
            <person name="Griggs A."/>
            <person name="Gujja S."/>
            <person name="Heilman E.R."/>
            <person name="Heiman D."/>
            <person name="Hepburn T."/>
            <person name="Howarth C."/>
            <person name="Jen D."/>
            <person name="Larson L."/>
            <person name="Mehta T."/>
            <person name="Neiman D."/>
            <person name="Pearson M."/>
            <person name="Roberts A."/>
            <person name="Saif S."/>
            <person name="Shea T."/>
            <person name="Shenoy N."/>
            <person name="Sisk P."/>
            <person name="Stolte C."/>
            <person name="Sykes S."/>
            <person name="Walk T."/>
            <person name="White J."/>
            <person name="Yandava C."/>
            <person name="Haas B."/>
            <person name="Nusbaum C."/>
            <person name="Birren B."/>
        </authorList>
    </citation>
    <scope>NUCLEOTIDE SEQUENCE</scope>
    <source>
        <strain evidence="2">ATCC 64411</strain>
    </source>
</reference>
<protein>
    <submittedName>
        <fullName evidence="2 3">Uncharacterized protein</fullName>
    </submittedName>
</protein>
<gene>
    <name evidence="2" type="ORF">MAPG_06480</name>
</gene>
<reference evidence="3" key="4">
    <citation type="journal article" date="2015" name="G3 (Bethesda)">
        <title>Genome sequences of three phytopathogenic species of the Magnaporthaceae family of fungi.</title>
        <authorList>
            <person name="Okagaki L.H."/>
            <person name="Nunes C.C."/>
            <person name="Sailsbery J."/>
            <person name="Clay B."/>
            <person name="Brown D."/>
            <person name="John T."/>
            <person name="Oh Y."/>
            <person name="Young N."/>
            <person name="Fitzgerald M."/>
            <person name="Haas B.J."/>
            <person name="Zeng Q."/>
            <person name="Young S."/>
            <person name="Adiconis X."/>
            <person name="Fan L."/>
            <person name="Levin J.Z."/>
            <person name="Mitchell T.K."/>
            <person name="Okubara P.A."/>
            <person name="Farman M.L."/>
            <person name="Kohn L.M."/>
            <person name="Birren B."/>
            <person name="Ma L.-J."/>
            <person name="Dean R.A."/>
        </authorList>
    </citation>
    <scope>NUCLEOTIDE SEQUENCE</scope>
    <source>
        <strain evidence="3">ATCC 64411 / 73-15</strain>
    </source>
</reference>
<evidence type="ECO:0000313" key="3">
    <source>
        <dbReference type="EnsemblFungi" id="MAPG_06480T0"/>
    </source>
</evidence>
<reference evidence="4" key="1">
    <citation type="submission" date="2010-05" db="EMBL/GenBank/DDBJ databases">
        <title>The genome sequence of Magnaporthe poae strain ATCC 64411.</title>
        <authorList>
            <person name="Ma L.-J."/>
            <person name="Dead R."/>
            <person name="Young S."/>
            <person name="Zeng Q."/>
            <person name="Koehrsen M."/>
            <person name="Alvarado L."/>
            <person name="Berlin A."/>
            <person name="Chapman S.B."/>
            <person name="Chen Z."/>
            <person name="Freedman E."/>
            <person name="Gellesch M."/>
            <person name="Goldberg J."/>
            <person name="Griggs A."/>
            <person name="Gujja S."/>
            <person name="Heilman E.R."/>
            <person name="Heiman D."/>
            <person name="Hepburn T."/>
            <person name="Howarth C."/>
            <person name="Jen D."/>
            <person name="Larson L."/>
            <person name="Mehta T."/>
            <person name="Neiman D."/>
            <person name="Pearson M."/>
            <person name="Roberts A."/>
            <person name="Saif S."/>
            <person name="Shea T."/>
            <person name="Shenoy N."/>
            <person name="Sisk P."/>
            <person name="Stolte C."/>
            <person name="Sykes S."/>
            <person name="Walk T."/>
            <person name="White J."/>
            <person name="Yandava C."/>
            <person name="Haas B."/>
            <person name="Nusbaum C."/>
            <person name="Birren B."/>
        </authorList>
    </citation>
    <scope>NUCLEOTIDE SEQUENCE [LARGE SCALE GENOMIC DNA]</scope>
    <source>
        <strain evidence="4">ATCC 64411 / 73-15</strain>
    </source>
</reference>
<dbReference type="Proteomes" id="UP000011715">
    <property type="component" value="Unassembled WGS sequence"/>
</dbReference>
<keyword evidence="4" id="KW-1185">Reference proteome</keyword>
<name>A0A0C4E252_MAGP6</name>